<dbReference type="Gene3D" id="1.10.132.60">
    <property type="entry name" value="DNA polymerase family B, C-terminal domain"/>
    <property type="match status" value="1"/>
</dbReference>
<dbReference type="Gene3D" id="3.90.1600.10">
    <property type="entry name" value="Palm domain of DNA polymerase"/>
    <property type="match status" value="1"/>
</dbReference>
<keyword evidence="11" id="KW-0539">Nucleus</keyword>
<dbReference type="FunFam" id="1.10.132.60:FF:000004">
    <property type="entry name" value="DNA polymerase"/>
    <property type="match status" value="1"/>
</dbReference>
<keyword evidence="8" id="KW-0862">Zinc</keyword>
<keyword evidence="19" id="KW-1185">Reference proteome</keyword>
<dbReference type="Pfam" id="PF03104">
    <property type="entry name" value="DNA_pol_B_exo1"/>
    <property type="match status" value="1"/>
</dbReference>
<dbReference type="InterPro" id="IPR024647">
    <property type="entry name" value="DNA_pol_a_cat_su_N"/>
</dbReference>
<dbReference type="GO" id="GO:0003688">
    <property type="term" value="F:DNA replication origin binding"/>
    <property type="evidence" value="ECO:0007669"/>
    <property type="project" value="TreeGrafter"/>
</dbReference>
<dbReference type="InterPro" id="IPR038256">
    <property type="entry name" value="Pol_alpha_znc_sf"/>
</dbReference>
<dbReference type="CDD" id="cd05532">
    <property type="entry name" value="POLBc_alpha"/>
    <property type="match status" value="1"/>
</dbReference>
<dbReference type="GO" id="GO:0006272">
    <property type="term" value="P:leading strand elongation"/>
    <property type="evidence" value="ECO:0007669"/>
    <property type="project" value="TreeGrafter"/>
</dbReference>
<dbReference type="PANTHER" id="PTHR45861">
    <property type="entry name" value="DNA POLYMERASE ALPHA CATALYTIC SUBUNIT"/>
    <property type="match status" value="1"/>
</dbReference>
<accession>A0A9N9IEF3</accession>
<evidence type="ECO:0000259" key="15">
    <source>
        <dbReference type="Pfam" id="PF03104"/>
    </source>
</evidence>
<dbReference type="Pfam" id="PF00136">
    <property type="entry name" value="DNA_pol_B"/>
    <property type="match status" value="1"/>
</dbReference>
<comment type="similarity">
    <text evidence="2 12">Belongs to the DNA polymerase type-B family.</text>
</comment>
<dbReference type="GO" id="GO:0033554">
    <property type="term" value="P:cellular response to stress"/>
    <property type="evidence" value="ECO:0007669"/>
    <property type="project" value="UniProtKB-ARBA"/>
</dbReference>
<dbReference type="GO" id="GO:0008270">
    <property type="term" value="F:zinc ion binding"/>
    <property type="evidence" value="ECO:0007669"/>
    <property type="project" value="UniProtKB-KW"/>
</dbReference>
<feature type="non-terminal residue" evidence="18">
    <location>
        <position position="1372"/>
    </location>
</feature>
<evidence type="ECO:0000313" key="19">
    <source>
        <dbReference type="Proteomes" id="UP000789759"/>
    </source>
</evidence>
<dbReference type="PRINTS" id="PR00106">
    <property type="entry name" value="DNAPOLB"/>
</dbReference>
<dbReference type="EMBL" id="CAJVQA010014643">
    <property type="protein sequence ID" value="CAG8732272.1"/>
    <property type="molecule type" value="Genomic_DNA"/>
</dbReference>
<dbReference type="InterPro" id="IPR006172">
    <property type="entry name" value="DNA-dir_DNA_pol_B"/>
</dbReference>
<feature type="domain" description="DNA polymerase alpha catalytic subunit N-terminal" evidence="17">
    <location>
        <begin position="22"/>
        <end position="75"/>
    </location>
</feature>
<dbReference type="GO" id="GO:0005658">
    <property type="term" value="C:alpha DNA polymerase:primase complex"/>
    <property type="evidence" value="ECO:0007669"/>
    <property type="project" value="TreeGrafter"/>
</dbReference>
<evidence type="ECO:0000256" key="13">
    <source>
        <dbReference type="SAM" id="MobiDB-lite"/>
    </source>
</evidence>
<keyword evidence="9 12" id="KW-0239">DNA-directed DNA polymerase</keyword>
<dbReference type="FunFam" id="1.10.287.690:FF:000003">
    <property type="entry name" value="DNA polymerase"/>
    <property type="match status" value="1"/>
</dbReference>
<feature type="domain" description="Zinc finger DNA-directed DNA polymerase family B alpha" evidence="16">
    <location>
        <begin position="1231"/>
        <end position="1367"/>
    </location>
</feature>
<dbReference type="Pfam" id="PF08996">
    <property type="entry name" value="zf-DNA_Pol"/>
    <property type="match status" value="1"/>
</dbReference>
<dbReference type="Gene3D" id="3.30.420.10">
    <property type="entry name" value="Ribonuclease H-like superfamily/Ribonuclease H"/>
    <property type="match status" value="1"/>
</dbReference>
<feature type="domain" description="DNA-directed DNA polymerase family B exonuclease" evidence="15">
    <location>
        <begin position="443"/>
        <end position="691"/>
    </location>
</feature>
<dbReference type="SMART" id="SM00486">
    <property type="entry name" value="POLBc"/>
    <property type="match status" value="1"/>
</dbReference>
<feature type="non-terminal residue" evidence="18">
    <location>
        <position position="1"/>
    </location>
</feature>
<dbReference type="Proteomes" id="UP000789759">
    <property type="component" value="Unassembled WGS sequence"/>
</dbReference>
<evidence type="ECO:0000256" key="6">
    <source>
        <dbReference type="ARBA" id="ARBA00022723"/>
    </source>
</evidence>
<dbReference type="InterPro" id="IPR042087">
    <property type="entry name" value="DNA_pol_B_thumb"/>
</dbReference>
<dbReference type="GO" id="GO:0003697">
    <property type="term" value="F:single-stranded DNA binding"/>
    <property type="evidence" value="ECO:0007669"/>
    <property type="project" value="TreeGrafter"/>
</dbReference>
<dbReference type="Pfam" id="PF12254">
    <property type="entry name" value="DNA_pol_alpha_N"/>
    <property type="match status" value="1"/>
</dbReference>
<dbReference type="NCBIfam" id="TIGR00592">
    <property type="entry name" value="pol2"/>
    <property type="match status" value="1"/>
</dbReference>
<dbReference type="InterPro" id="IPR036397">
    <property type="entry name" value="RNaseH_sf"/>
</dbReference>
<dbReference type="OrthoDB" id="6755010at2759"/>
<dbReference type="EC" id="2.7.7.7" evidence="12"/>
<proteinExistence type="inferred from homology"/>
<feature type="region of interest" description="Disordered" evidence="13">
    <location>
        <begin position="81"/>
        <end position="113"/>
    </location>
</feature>
<dbReference type="Gene3D" id="1.10.3200.20">
    <property type="entry name" value="DNA Polymerase alpha, zinc finger"/>
    <property type="match status" value="1"/>
</dbReference>
<evidence type="ECO:0000256" key="5">
    <source>
        <dbReference type="ARBA" id="ARBA00022705"/>
    </source>
</evidence>
<dbReference type="SUPFAM" id="SSF56672">
    <property type="entry name" value="DNA/RNA polymerases"/>
    <property type="match status" value="1"/>
</dbReference>
<comment type="caution">
    <text evidence="18">The sequence shown here is derived from an EMBL/GenBank/DDBJ whole genome shotgun (WGS) entry which is preliminary data.</text>
</comment>
<dbReference type="InterPro" id="IPR006134">
    <property type="entry name" value="DNA-dir_DNA_pol_B_multi_dom"/>
</dbReference>
<keyword evidence="10 12" id="KW-0238">DNA-binding</keyword>
<dbReference type="PROSITE" id="PS00116">
    <property type="entry name" value="DNA_POLYMERASE_B"/>
    <property type="match status" value="1"/>
</dbReference>
<evidence type="ECO:0000313" key="18">
    <source>
        <dbReference type="EMBL" id="CAG8732272.1"/>
    </source>
</evidence>
<evidence type="ECO:0000256" key="8">
    <source>
        <dbReference type="ARBA" id="ARBA00022833"/>
    </source>
</evidence>
<keyword evidence="3 12" id="KW-0808">Transferase</keyword>
<dbReference type="SUPFAM" id="SSF53098">
    <property type="entry name" value="Ribonuclease H-like"/>
    <property type="match status" value="1"/>
</dbReference>
<dbReference type="Gene3D" id="6.10.10.100">
    <property type="match status" value="1"/>
</dbReference>
<keyword evidence="6" id="KW-0479">Metal-binding</keyword>
<dbReference type="InterPro" id="IPR043502">
    <property type="entry name" value="DNA/RNA_pol_sf"/>
</dbReference>
<evidence type="ECO:0000259" key="17">
    <source>
        <dbReference type="Pfam" id="PF12254"/>
    </source>
</evidence>
<dbReference type="InterPro" id="IPR023211">
    <property type="entry name" value="DNA_pol_palm_dom_sf"/>
</dbReference>
<dbReference type="GO" id="GO:0003887">
    <property type="term" value="F:DNA-directed DNA polymerase activity"/>
    <property type="evidence" value="ECO:0007669"/>
    <property type="project" value="UniProtKB-KW"/>
</dbReference>
<dbReference type="InterPro" id="IPR045846">
    <property type="entry name" value="POLBc_alpha"/>
</dbReference>
<dbReference type="InterPro" id="IPR017964">
    <property type="entry name" value="DNA-dir_DNA_pol_B_CS"/>
</dbReference>
<keyword evidence="4 12" id="KW-0548">Nucleotidyltransferase</keyword>
<evidence type="ECO:0000256" key="11">
    <source>
        <dbReference type="ARBA" id="ARBA00023242"/>
    </source>
</evidence>
<dbReference type="Gene3D" id="1.10.287.690">
    <property type="entry name" value="Helix hairpin bin"/>
    <property type="match status" value="1"/>
</dbReference>
<gene>
    <name evidence="18" type="ORF">CPELLU_LOCUS13562</name>
</gene>
<dbReference type="Gene3D" id="3.30.70.2820">
    <property type="match status" value="1"/>
</dbReference>
<evidence type="ECO:0000256" key="4">
    <source>
        <dbReference type="ARBA" id="ARBA00022695"/>
    </source>
</evidence>
<evidence type="ECO:0000259" key="14">
    <source>
        <dbReference type="Pfam" id="PF00136"/>
    </source>
</evidence>
<evidence type="ECO:0000259" key="16">
    <source>
        <dbReference type="Pfam" id="PF08996"/>
    </source>
</evidence>
<dbReference type="InterPro" id="IPR015088">
    <property type="entry name" value="Znf_DNA-dir_DNA_pol_B_alpha"/>
</dbReference>
<dbReference type="GO" id="GO:0003682">
    <property type="term" value="F:chromatin binding"/>
    <property type="evidence" value="ECO:0007669"/>
    <property type="project" value="TreeGrafter"/>
</dbReference>
<reference evidence="18" key="1">
    <citation type="submission" date="2021-06" db="EMBL/GenBank/DDBJ databases">
        <authorList>
            <person name="Kallberg Y."/>
            <person name="Tangrot J."/>
            <person name="Rosling A."/>
        </authorList>
    </citation>
    <scope>NUCLEOTIDE SEQUENCE</scope>
    <source>
        <strain evidence="18">FL966</strain>
    </source>
</reference>
<dbReference type="InterPro" id="IPR012337">
    <property type="entry name" value="RNaseH-like_sf"/>
</dbReference>
<evidence type="ECO:0000256" key="2">
    <source>
        <dbReference type="ARBA" id="ARBA00005755"/>
    </source>
</evidence>
<dbReference type="GO" id="GO:1902975">
    <property type="term" value="P:mitotic DNA replication initiation"/>
    <property type="evidence" value="ECO:0007669"/>
    <property type="project" value="InterPro"/>
</dbReference>
<organism evidence="18 19">
    <name type="scientific">Cetraspora pellucida</name>
    <dbReference type="NCBI Taxonomy" id="1433469"/>
    <lineage>
        <taxon>Eukaryota</taxon>
        <taxon>Fungi</taxon>
        <taxon>Fungi incertae sedis</taxon>
        <taxon>Mucoromycota</taxon>
        <taxon>Glomeromycotina</taxon>
        <taxon>Glomeromycetes</taxon>
        <taxon>Diversisporales</taxon>
        <taxon>Gigasporaceae</taxon>
        <taxon>Cetraspora</taxon>
    </lineage>
</organism>
<comment type="subcellular location">
    <subcellularLocation>
        <location evidence="1">Nucleus</location>
    </subcellularLocation>
</comment>
<evidence type="ECO:0000256" key="12">
    <source>
        <dbReference type="RuleBase" id="RU000442"/>
    </source>
</evidence>
<sequence length="1372" mass="157532">NTIMPVSHRKRRATAKDFSGVLEKLRRLRETGGSRAQEYEIQEPEPIYIEVNEDEYQEHLREREQDNFIEDDDGKANLFAEDDLGKAYSDESDYDDSPMDGKRKRTKELEDEANVARPNARLNSFFQRAAATQLSKPKIIKSTEEETAFLSDLLKDLDDDTEDQNLNVDQMNVIMMDLKSDKYQTNLNYTEDAENDYTNYAHINDSTSTLLEVSNSENNASANDQHVDNEFDHDNGYRMFCTNADEKQENVHLFEKTFDKSDNTEDQDLAVDQMDVIMPDLENDNDQNNLDCVENTENNYTDYAHLNDSTANLLEVSNSENNVSANDQHVDKEFNHVNGCRMFWIDAYEKQGTVHLFGKLLKLYPALDNGNETNIPVTMDDVFEEIESLRHKYKISRIAAKSVSRKYGFELPDVPVQSDYLKVVYSFSYPSYPSDLSGKTFSRIFGAQSSAIELFLIKRKIKGPCWLEIEDAQEQTTKVSWCKYELFVKNPKNVNPLKETIPLKSPPLTIMTLDLRTVMNHKKHTNEIVAFSVRVHPKVFLDGPICVKELQSLQQTSIRQLSDKPWWPTQFEDIVRGNKNKLNLTLEKNEYSLLNRFLAIIKQNDPDVLVGHNIIGFELPILLQRMEALKVKDWSWIGRLHRQIWPNSRVGTNSKGDIPFIEKDSVSGRLICDTYLNAKDLVKSKNYSLTELASSQLGIKRKDFDFETTVTKYERADMLFDFILHCRYDTVITSELMFTLQILPLTKQLTNLAGNIWSKTLTGARAVRNEYLLLHEFHQNKFVCPDKVYNKSNIKNAEKSVGYDEEGSRKRPKYAGGLVLEPKKGFYDKYVVMLDFNSLYPSIIQEYNICFTTVGRTGHETDDLLPNLPEPDLPQGILPKLIANLVSKRKLVKSLMKDPKASLSDLAQYDIRQKALKLTANSMYGCLGFPQSRFYAKALAMLITSKGREILQDTVNLTENEGVEVIYGDTDSIMINTNTTELHEASEIGKMLKKKVNQQYKLLEIEIDGFFEKMLLLRKKKYAAVVVEENNGILTRHYETKGIDLVRRDWCELVRDASKYVLDQILSSFDRTVVVNNIHEYLTQLGHEVRSGKFSINKFVINKNLTKAPEAYADVKSQPHVQVALRMKNRGMSARQGDTIPYVICVNADENTIASKGLADKAFHPDEIRKEDSNLQPDFEWYLNQQIHASVARLCEHIEGTGSAKIAECLGLDKSKFMSTPSNNTYHAYSSQISDDERFKNVDKLMIKCIHCQQSYTFEGFNSITGHLLDETGFYCGNPNCMKALPISSILAQLTCSIRHQIKKFYDGWNICEDPTCGYRTRNITRKRCIQRCHGKMVAEFSEYRLFNQLTYYASLFDVEKIENTSQTPLNI</sequence>
<dbReference type="GO" id="GO:0006273">
    <property type="term" value="P:lagging strand elongation"/>
    <property type="evidence" value="ECO:0007669"/>
    <property type="project" value="TreeGrafter"/>
</dbReference>
<keyword evidence="7" id="KW-0863">Zinc-finger</keyword>
<dbReference type="CDD" id="cd05776">
    <property type="entry name" value="DNA_polB_alpha_exo"/>
    <property type="match status" value="1"/>
</dbReference>
<keyword evidence="5 12" id="KW-0235">DNA replication</keyword>
<evidence type="ECO:0000256" key="3">
    <source>
        <dbReference type="ARBA" id="ARBA00022679"/>
    </source>
</evidence>
<dbReference type="PANTHER" id="PTHR45861:SF1">
    <property type="entry name" value="DNA POLYMERASE ALPHA CATALYTIC SUBUNIT"/>
    <property type="match status" value="1"/>
</dbReference>
<dbReference type="FunFam" id="3.30.70.2820:FF:000001">
    <property type="entry name" value="DNA polymerase"/>
    <property type="match status" value="1"/>
</dbReference>
<evidence type="ECO:0000256" key="9">
    <source>
        <dbReference type="ARBA" id="ARBA00022932"/>
    </source>
</evidence>
<comment type="catalytic activity">
    <reaction evidence="12">
        <text>DNA(n) + a 2'-deoxyribonucleoside 5'-triphosphate = DNA(n+1) + diphosphate</text>
        <dbReference type="Rhea" id="RHEA:22508"/>
        <dbReference type="Rhea" id="RHEA-COMP:17339"/>
        <dbReference type="Rhea" id="RHEA-COMP:17340"/>
        <dbReference type="ChEBI" id="CHEBI:33019"/>
        <dbReference type="ChEBI" id="CHEBI:61560"/>
        <dbReference type="ChEBI" id="CHEBI:173112"/>
        <dbReference type="EC" id="2.7.7.7"/>
    </reaction>
</comment>
<evidence type="ECO:0000256" key="1">
    <source>
        <dbReference type="ARBA" id="ARBA00004123"/>
    </source>
</evidence>
<protein>
    <recommendedName>
        <fullName evidence="12">DNA polymerase</fullName>
        <ecNumber evidence="12">2.7.7.7</ecNumber>
    </recommendedName>
</protein>
<name>A0A9N9IEF3_9GLOM</name>
<evidence type="ECO:0000256" key="10">
    <source>
        <dbReference type="ARBA" id="ARBA00023125"/>
    </source>
</evidence>
<dbReference type="GO" id="GO:0000166">
    <property type="term" value="F:nucleotide binding"/>
    <property type="evidence" value="ECO:0007669"/>
    <property type="project" value="InterPro"/>
</dbReference>
<feature type="domain" description="DNA-directed DNA polymerase family B multifunctional" evidence="14">
    <location>
        <begin position="756"/>
        <end position="1198"/>
    </location>
</feature>
<dbReference type="InterPro" id="IPR006133">
    <property type="entry name" value="DNA-dir_DNA_pol_B_exonuc"/>
</dbReference>
<evidence type="ECO:0000256" key="7">
    <source>
        <dbReference type="ARBA" id="ARBA00022771"/>
    </source>
</evidence>